<dbReference type="GO" id="GO:0006355">
    <property type="term" value="P:regulation of DNA-templated transcription"/>
    <property type="evidence" value="ECO:0007669"/>
    <property type="project" value="InterPro"/>
</dbReference>
<feature type="region of interest" description="Disordered" evidence="6">
    <location>
        <begin position="68"/>
        <end position="90"/>
    </location>
</feature>
<dbReference type="InterPro" id="IPR013700">
    <property type="entry name" value="AflR"/>
</dbReference>
<evidence type="ECO:0000256" key="6">
    <source>
        <dbReference type="SAM" id="MobiDB-lite"/>
    </source>
</evidence>
<evidence type="ECO:0000313" key="9">
    <source>
        <dbReference type="Proteomes" id="UP000664521"/>
    </source>
</evidence>
<comment type="caution">
    <text evidence="8">The sequence shown here is derived from an EMBL/GenBank/DDBJ whole genome shotgun (WGS) entry which is preliminary data.</text>
</comment>
<accession>A0A8H3EA69</accession>
<keyword evidence="3" id="KW-0238">DNA-binding</keyword>
<organism evidence="8 9">
    <name type="scientific">Heterodermia speciosa</name>
    <dbReference type="NCBI Taxonomy" id="116794"/>
    <lineage>
        <taxon>Eukaryota</taxon>
        <taxon>Fungi</taxon>
        <taxon>Dikarya</taxon>
        <taxon>Ascomycota</taxon>
        <taxon>Pezizomycotina</taxon>
        <taxon>Lecanoromycetes</taxon>
        <taxon>OSLEUM clade</taxon>
        <taxon>Lecanoromycetidae</taxon>
        <taxon>Caliciales</taxon>
        <taxon>Physciaceae</taxon>
        <taxon>Heterodermia</taxon>
    </lineage>
</organism>
<dbReference type="Proteomes" id="UP000664521">
    <property type="component" value="Unassembled WGS sequence"/>
</dbReference>
<dbReference type="AlphaFoldDB" id="A0A8H3EA69"/>
<keyword evidence="1" id="KW-0479">Metal-binding</keyword>
<evidence type="ECO:0000256" key="1">
    <source>
        <dbReference type="ARBA" id="ARBA00022723"/>
    </source>
</evidence>
<dbReference type="GO" id="GO:0005634">
    <property type="term" value="C:nucleus"/>
    <property type="evidence" value="ECO:0007669"/>
    <property type="project" value="InterPro"/>
</dbReference>
<dbReference type="OrthoDB" id="2328572at2759"/>
<keyword evidence="5" id="KW-0539">Nucleus</keyword>
<dbReference type="Pfam" id="PF08493">
    <property type="entry name" value="AflR"/>
    <property type="match status" value="1"/>
</dbReference>
<reference evidence="8" key="1">
    <citation type="submission" date="2021-03" db="EMBL/GenBank/DDBJ databases">
        <authorList>
            <person name="Tagirdzhanova G."/>
        </authorList>
    </citation>
    <scope>NUCLEOTIDE SEQUENCE</scope>
</reference>
<protein>
    <recommendedName>
        <fullName evidence="7">Aflatoxin regulatory protein domain-containing protein</fullName>
    </recommendedName>
</protein>
<proteinExistence type="predicted"/>
<evidence type="ECO:0000256" key="4">
    <source>
        <dbReference type="ARBA" id="ARBA00023163"/>
    </source>
</evidence>
<dbReference type="GO" id="GO:0003677">
    <property type="term" value="F:DNA binding"/>
    <property type="evidence" value="ECO:0007669"/>
    <property type="project" value="UniProtKB-KW"/>
</dbReference>
<sequence>MGKPRRLQSNVVEPEFQFPSSGSELDTRSLNNGLMQTPLSDWLIDPSNTTPDTHSNCNDDHTAWPPFADAGFSNFDPEPRSDTDPHQLSSPVHSLRSFVMNEPVIPSPGSYGTISQRSDTQSHSMLTHGLETSRASFSSGTSDFTSHSKTCTCSAKTFEVLRTLHERSENLQLPFDTVLAVNKNITRQISDILDCQCIQDTTSIMTLATAVAKLISWYKSIFCNLPSSTGPTAPITLGAFRLDGADEKCVKIQVALNELKKVDSLLARICQTSYSSHAQQEARLYGDLMTFLRRKIRDIVDELQRELRMDFINGI</sequence>
<evidence type="ECO:0000256" key="3">
    <source>
        <dbReference type="ARBA" id="ARBA00023125"/>
    </source>
</evidence>
<dbReference type="GO" id="GO:0045122">
    <property type="term" value="P:aflatoxin biosynthetic process"/>
    <property type="evidence" value="ECO:0007669"/>
    <property type="project" value="InterPro"/>
</dbReference>
<keyword evidence="9" id="KW-1185">Reference proteome</keyword>
<dbReference type="GO" id="GO:0046872">
    <property type="term" value="F:metal ion binding"/>
    <property type="evidence" value="ECO:0007669"/>
    <property type="project" value="UniProtKB-KW"/>
</dbReference>
<dbReference type="EMBL" id="CAJPDS010000001">
    <property type="protein sequence ID" value="CAF9903266.1"/>
    <property type="molecule type" value="Genomic_DNA"/>
</dbReference>
<evidence type="ECO:0000313" key="8">
    <source>
        <dbReference type="EMBL" id="CAF9903266.1"/>
    </source>
</evidence>
<feature type="domain" description="Aflatoxin regulatory protein" evidence="7">
    <location>
        <begin position="150"/>
        <end position="231"/>
    </location>
</feature>
<keyword evidence="2" id="KW-0805">Transcription regulation</keyword>
<evidence type="ECO:0000259" key="7">
    <source>
        <dbReference type="Pfam" id="PF08493"/>
    </source>
</evidence>
<keyword evidence="4" id="KW-0804">Transcription</keyword>
<gene>
    <name evidence="8" type="ORF">HETSPECPRED_000185</name>
</gene>
<evidence type="ECO:0000256" key="2">
    <source>
        <dbReference type="ARBA" id="ARBA00023015"/>
    </source>
</evidence>
<name>A0A8H3EA69_9LECA</name>
<feature type="region of interest" description="Disordered" evidence="6">
    <location>
        <begin position="1"/>
        <end position="25"/>
    </location>
</feature>
<evidence type="ECO:0000256" key="5">
    <source>
        <dbReference type="ARBA" id="ARBA00023242"/>
    </source>
</evidence>